<keyword evidence="2" id="KW-1185">Reference proteome</keyword>
<proteinExistence type="predicted"/>
<evidence type="ECO:0000313" key="2">
    <source>
        <dbReference type="Proteomes" id="UP001258017"/>
    </source>
</evidence>
<organism evidence="1 2">
    <name type="scientific">Odynerus spinipes</name>
    <dbReference type="NCBI Taxonomy" id="1348599"/>
    <lineage>
        <taxon>Eukaryota</taxon>
        <taxon>Metazoa</taxon>
        <taxon>Ecdysozoa</taxon>
        <taxon>Arthropoda</taxon>
        <taxon>Hexapoda</taxon>
        <taxon>Insecta</taxon>
        <taxon>Pterygota</taxon>
        <taxon>Neoptera</taxon>
        <taxon>Endopterygota</taxon>
        <taxon>Hymenoptera</taxon>
        <taxon>Apocrita</taxon>
        <taxon>Aculeata</taxon>
        <taxon>Vespoidea</taxon>
        <taxon>Vespidae</taxon>
        <taxon>Eumeninae</taxon>
        <taxon>Odynerus</taxon>
    </lineage>
</organism>
<sequence>MNDDVLLCNEALANYRPSSTETRSRVLLTLTTTRNWPHNRAATWQRVASSPFENRRDPLSLHSISYLAHRWRRFDDRLITGLNSGSTNTILSRFEGLESSDGAVERDMGVLVIRET</sequence>
<name>A0AAD9RPN3_9HYME</name>
<dbReference type="EMBL" id="JAIFRP010000030">
    <property type="protein sequence ID" value="KAK2583511.1"/>
    <property type="molecule type" value="Genomic_DNA"/>
</dbReference>
<reference evidence="1" key="1">
    <citation type="submission" date="2021-08" db="EMBL/GenBank/DDBJ databases">
        <authorList>
            <person name="Misof B."/>
            <person name="Oliver O."/>
            <person name="Podsiadlowski L."/>
            <person name="Donath A."/>
            <person name="Peters R."/>
            <person name="Mayer C."/>
            <person name="Rust J."/>
            <person name="Gunkel S."/>
            <person name="Lesny P."/>
            <person name="Martin S."/>
            <person name="Oeyen J.P."/>
            <person name="Petersen M."/>
            <person name="Panagiotis P."/>
            <person name="Wilbrandt J."/>
            <person name="Tanja T."/>
        </authorList>
    </citation>
    <scope>NUCLEOTIDE SEQUENCE</scope>
    <source>
        <strain evidence="1">GBR_01_08_01A</strain>
        <tissue evidence="1">Thorax + abdomen</tissue>
    </source>
</reference>
<accession>A0AAD9RPN3</accession>
<gene>
    <name evidence="1" type="ORF">KPH14_009468</name>
</gene>
<dbReference type="AlphaFoldDB" id="A0AAD9RPN3"/>
<dbReference type="Proteomes" id="UP001258017">
    <property type="component" value="Unassembled WGS sequence"/>
</dbReference>
<protein>
    <submittedName>
        <fullName evidence="1">Uncharacterized protein</fullName>
    </submittedName>
</protein>
<comment type="caution">
    <text evidence="1">The sequence shown here is derived from an EMBL/GenBank/DDBJ whole genome shotgun (WGS) entry which is preliminary data.</text>
</comment>
<reference evidence="1" key="2">
    <citation type="journal article" date="2023" name="Commun. Biol.">
        <title>Intrasexual cuticular hydrocarbon dimorphism in a wasp sheds light on hydrocarbon biosynthesis genes in Hymenoptera.</title>
        <authorList>
            <person name="Moris V.C."/>
            <person name="Podsiadlowski L."/>
            <person name="Martin S."/>
            <person name="Oeyen J.P."/>
            <person name="Donath A."/>
            <person name="Petersen M."/>
            <person name="Wilbrandt J."/>
            <person name="Misof B."/>
            <person name="Liedtke D."/>
            <person name="Thamm M."/>
            <person name="Scheiner R."/>
            <person name="Schmitt T."/>
            <person name="Niehuis O."/>
        </authorList>
    </citation>
    <scope>NUCLEOTIDE SEQUENCE</scope>
    <source>
        <strain evidence="1">GBR_01_08_01A</strain>
    </source>
</reference>
<evidence type="ECO:0000313" key="1">
    <source>
        <dbReference type="EMBL" id="KAK2583511.1"/>
    </source>
</evidence>